<name>A0ABV9JSM6_9BACI</name>
<protein>
    <recommendedName>
        <fullName evidence="3">Response regulatory domain-containing protein</fullName>
    </recommendedName>
</protein>
<dbReference type="RefSeq" id="WP_379542091.1">
    <property type="nucleotide sequence ID" value="NZ_JBHSFT010000001.1"/>
</dbReference>
<reference evidence="2" key="1">
    <citation type="journal article" date="2019" name="Int. J. Syst. Evol. Microbiol.">
        <title>The Global Catalogue of Microorganisms (GCM) 10K type strain sequencing project: providing services to taxonomists for standard genome sequencing and annotation.</title>
        <authorList>
            <consortium name="The Broad Institute Genomics Platform"/>
            <consortium name="The Broad Institute Genome Sequencing Center for Infectious Disease"/>
            <person name="Wu L."/>
            <person name="Ma J."/>
        </authorList>
    </citation>
    <scope>NUCLEOTIDE SEQUENCE [LARGE SCALE GENOMIC DNA]</scope>
    <source>
        <strain evidence="2">CCUG 37257</strain>
    </source>
</reference>
<proteinExistence type="predicted"/>
<comment type="caution">
    <text evidence="1">The sequence shown here is derived from an EMBL/GenBank/DDBJ whole genome shotgun (WGS) entry which is preliminary data.</text>
</comment>
<gene>
    <name evidence="1" type="ORF">ACFO3P_00875</name>
</gene>
<dbReference type="EMBL" id="JBHSFT010000001">
    <property type="protein sequence ID" value="MFC4660787.1"/>
    <property type="molecule type" value="Genomic_DNA"/>
</dbReference>
<dbReference type="Proteomes" id="UP001595988">
    <property type="component" value="Unassembled WGS sequence"/>
</dbReference>
<organism evidence="1 2">
    <name type="scientific">Oceanobacillus aidingensis</name>
    <dbReference type="NCBI Taxonomy" id="645964"/>
    <lineage>
        <taxon>Bacteria</taxon>
        <taxon>Bacillati</taxon>
        <taxon>Bacillota</taxon>
        <taxon>Bacilli</taxon>
        <taxon>Bacillales</taxon>
        <taxon>Bacillaceae</taxon>
        <taxon>Oceanobacillus</taxon>
    </lineage>
</organism>
<evidence type="ECO:0000313" key="2">
    <source>
        <dbReference type="Proteomes" id="UP001595988"/>
    </source>
</evidence>
<evidence type="ECO:0008006" key="3">
    <source>
        <dbReference type="Google" id="ProtNLM"/>
    </source>
</evidence>
<accession>A0ABV9JSM6</accession>
<sequence>MSEPIHILVVEDDNDINQLLCNIIRISGYFPQAAFSLPIFNFWKRMTFLLKQEKSIFSLKNAASRLKVLMEDFFELTIIESALIGYQSFFSLNISNLCTRMENLSRVTDPIYIAKIGYFK</sequence>
<evidence type="ECO:0000313" key="1">
    <source>
        <dbReference type="EMBL" id="MFC4660787.1"/>
    </source>
</evidence>
<keyword evidence="2" id="KW-1185">Reference proteome</keyword>